<proteinExistence type="predicted"/>
<accession>A0ACB9QGG6</accession>
<reference evidence="2" key="1">
    <citation type="journal article" date="2023" name="Front. Plant Sci.">
        <title>Chromosomal-level genome assembly of Melastoma candidum provides insights into trichome evolution.</title>
        <authorList>
            <person name="Zhong Y."/>
            <person name="Wu W."/>
            <person name="Sun C."/>
            <person name="Zou P."/>
            <person name="Liu Y."/>
            <person name="Dai S."/>
            <person name="Zhou R."/>
        </authorList>
    </citation>
    <scope>NUCLEOTIDE SEQUENCE [LARGE SCALE GENOMIC DNA]</scope>
</reference>
<gene>
    <name evidence="1" type="ORF">MLD38_021392</name>
</gene>
<dbReference type="EMBL" id="CM042885">
    <property type="protein sequence ID" value="KAI4365406.1"/>
    <property type="molecule type" value="Genomic_DNA"/>
</dbReference>
<keyword evidence="2" id="KW-1185">Reference proteome</keyword>
<protein>
    <submittedName>
        <fullName evidence="1">Uncharacterized protein</fullName>
    </submittedName>
</protein>
<name>A0ACB9QGG6_9MYRT</name>
<dbReference type="Proteomes" id="UP001057402">
    <property type="component" value="Chromosome 6"/>
</dbReference>
<evidence type="ECO:0000313" key="1">
    <source>
        <dbReference type="EMBL" id="KAI4365406.1"/>
    </source>
</evidence>
<comment type="caution">
    <text evidence="1">The sequence shown here is derived from an EMBL/GenBank/DDBJ whole genome shotgun (WGS) entry which is preliminary data.</text>
</comment>
<sequence length="376" mass="40870">MLIGSGKGPSLMDLCVRKIAENIVNYSTFSMIPRDISQLIFNEMVNSQRLSQSCLEAFRDCAIQDMCLGDALKDCKNLQSLNFNFCELISDVGLAHLSGLNVFFLDGLLGFCLLHNDSFRSHLGMHLDLERCPKIHNGLIHIQGLSKLESLNIKWCNSITDADMKHLAGLTSLKSLQISCSKVTDSGIAYLKALQKLSLLNLEGCLVTAACLDSLAALSMLLYLNLNRCRVTDDGSDKFARLGSLKVLNLGFNDITDACLKHLKGLTNLESLNLDSCRIKDAGLINLAGLRRLKCLELSDTEIGSGGLHHLSGLTNLQSINLSFTGVTDGGLRKPSGLSTLKSLNLDARQITDSGLAARTNGETQQLPVAEACPWE</sequence>
<organism evidence="1 2">
    <name type="scientific">Melastoma candidum</name>
    <dbReference type="NCBI Taxonomy" id="119954"/>
    <lineage>
        <taxon>Eukaryota</taxon>
        <taxon>Viridiplantae</taxon>
        <taxon>Streptophyta</taxon>
        <taxon>Embryophyta</taxon>
        <taxon>Tracheophyta</taxon>
        <taxon>Spermatophyta</taxon>
        <taxon>Magnoliopsida</taxon>
        <taxon>eudicotyledons</taxon>
        <taxon>Gunneridae</taxon>
        <taxon>Pentapetalae</taxon>
        <taxon>rosids</taxon>
        <taxon>malvids</taxon>
        <taxon>Myrtales</taxon>
        <taxon>Melastomataceae</taxon>
        <taxon>Melastomatoideae</taxon>
        <taxon>Melastomateae</taxon>
        <taxon>Melastoma</taxon>
    </lineage>
</organism>
<evidence type="ECO:0000313" key="2">
    <source>
        <dbReference type="Proteomes" id="UP001057402"/>
    </source>
</evidence>